<gene>
    <name evidence="2" type="ORF">SMN809_LOCUS80928</name>
</gene>
<feature type="non-terminal residue" evidence="2">
    <location>
        <position position="1"/>
    </location>
</feature>
<comment type="caution">
    <text evidence="2">The sequence shown here is derived from an EMBL/GenBank/DDBJ whole genome shotgun (WGS) entry which is preliminary data.</text>
</comment>
<evidence type="ECO:0000313" key="3">
    <source>
        <dbReference type="Proteomes" id="UP000676336"/>
    </source>
</evidence>
<organism evidence="2 3">
    <name type="scientific">Rotaria magnacalcarata</name>
    <dbReference type="NCBI Taxonomy" id="392030"/>
    <lineage>
        <taxon>Eukaryota</taxon>
        <taxon>Metazoa</taxon>
        <taxon>Spiralia</taxon>
        <taxon>Gnathifera</taxon>
        <taxon>Rotifera</taxon>
        <taxon>Eurotatoria</taxon>
        <taxon>Bdelloidea</taxon>
        <taxon>Philodinida</taxon>
        <taxon>Philodinidae</taxon>
        <taxon>Rotaria</taxon>
    </lineage>
</organism>
<dbReference type="GO" id="GO:0004725">
    <property type="term" value="F:protein tyrosine phosphatase activity"/>
    <property type="evidence" value="ECO:0007669"/>
    <property type="project" value="InterPro"/>
</dbReference>
<dbReference type="SUPFAM" id="SSF52799">
    <property type="entry name" value="(Phosphotyrosine protein) phosphatases II"/>
    <property type="match status" value="1"/>
</dbReference>
<proteinExistence type="predicted"/>
<dbReference type="PROSITE" id="PS50055">
    <property type="entry name" value="TYR_PHOSPHATASE_PTP"/>
    <property type="match status" value="1"/>
</dbReference>
<evidence type="ECO:0000313" key="2">
    <source>
        <dbReference type="EMBL" id="CAF5218383.1"/>
    </source>
</evidence>
<sequence>NGGPSCSLFCMCVMLLDQLKNEHAVDIFQRVRALQRQRAAMITSFAQYEYFYEMILKFLEESFDLAAAKSSPSLNNSVYDNNMIDQDDTHDRL</sequence>
<accession>A0A8S3JM64</accession>
<protein>
    <recommendedName>
        <fullName evidence="1">Tyrosine-protein phosphatase domain-containing protein</fullName>
    </recommendedName>
</protein>
<name>A0A8S3JM64_9BILA</name>
<dbReference type="InterPro" id="IPR029021">
    <property type="entry name" value="Prot-tyrosine_phosphatase-like"/>
</dbReference>
<dbReference type="Proteomes" id="UP000676336">
    <property type="component" value="Unassembled WGS sequence"/>
</dbReference>
<dbReference type="Pfam" id="PF00102">
    <property type="entry name" value="Y_phosphatase"/>
    <property type="match status" value="1"/>
</dbReference>
<dbReference type="AlphaFoldDB" id="A0A8S3JM64"/>
<reference evidence="2" key="1">
    <citation type="submission" date="2021-02" db="EMBL/GenBank/DDBJ databases">
        <authorList>
            <person name="Nowell W R."/>
        </authorList>
    </citation>
    <scope>NUCLEOTIDE SEQUENCE</scope>
</reference>
<feature type="domain" description="Tyrosine-protein phosphatase" evidence="1">
    <location>
        <begin position="1"/>
        <end position="58"/>
    </location>
</feature>
<evidence type="ECO:0000259" key="1">
    <source>
        <dbReference type="PROSITE" id="PS50055"/>
    </source>
</evidence>
<dbReference type="InterPro" id="IPR000242">
    <property type="entry name" value="PTP_cat"/>
</dbReference>
<dbReference type="Gene3D" id="3.90.190.10">
    <property type="entry name" value="Protein tyrosine phosphatase superfamily"/>
    <property type="match status" value="1"/>
</dbReference>
<dbReference type="EMBL" id="CAJOBI010346717">
    <property type="protein sequence ID" value="CAF5218383.1"/>
    <property type="molecule type" value="Genomic_DNA"/>
</dbReference>